<dbReference type="KEGG" id="soa:G3M56_002845"/>
<dbReference type="AlphaFoldDB" id="A0A6B3LBA0"/>
<organism evidence="3 4">
    <name type="scientific">Sulfuriroseicoccus oceanibius</name>
    <dbReference type="NCBI Taxonomy" id="2707525"/>
    <lineage>
        <taxon>Bacteria</taxon>
        <taxon>Pseudomonadati</taxon>
        <taxon>Verrucomicrobiota</taxon>
        <taxon>Verrucomicrobiia</taxon>
        <taxon>Verrucomicrobiales</taxon>
        <taxon>Verrucomicrobiaceae</taxon>
        <taxon>Sulfuriroseicoccus</taxon>
    </lineage>
</organism>
<feature type="domain" description="Glycoside hydrolase 123 catalytic" evidence="1">
    <location>
        <begin position="224"/>
        <end position="552"/>
    </location>
</feature>
<gene>
    <name evidence="3" type="ORF">G3M56_002845</name>
</gene>
<name>A0A6B3LBA0_9BACT</name>
<evidence type="ECO:0000259" key="1">
    <source>
        <dbReference type="Pfam" id="PF13320"/>
    </source>
</evidence>
<dbReference type="InterPro" id="IPR025150">
    <property type="entry name" value="GH123_cat"/>
</dbReference>
<evidence type="ECO:0000313" key="3">
    <source>
        <dbReference type="EMBL" id="QQL45543.1"/>
    </source>
</evidence>
<dbReference type="RefSeq" id="WP_164363138.1">
    <property type="nucleotide sequence ID" value="NZ_CP066776.1"/>
</dbReference>
<reference evidence="3 4" key="1">
    <citation type="submission" date="2020-12" db="EMBL/GenBank/DDBJ databases">
        <title>Sulforoseuscoccus oceanibium gen. nov., sp. nov., a representative of the phylum Verrucomicrobia with special cytoplasmic membrane, and proposal of Sulforoseuscoccusaceae fam. nov.</title>
        <authorList>
            <person name="Xi F."/>
        </authorList>
    </citation>
    <scope>NUCLEOTIDE SEQUENCE [LARGE SCALE GENOMIC DNA]</scope>
    <source>
        <strain evidence="3 4">T37</strain>
    </source>
</reference>
<keyword evidence="4" id="KW-1185">Reference proteome</keyword>
<accession>A0A6B3LBA0</accession>
<proteinExistence type="predicted"/>
<feature type="domain" description="Glycoside hydrolase 123 N-terminal" evidence="2">
    <location>
        <begin position="40"/>
        <end position="160"/>
    </location>
</feature>
<dbReference type="Proteomes" id="UP000475117">
    <property type="component" value="Chromosome"/>
</dbReference>
<dbReference type="Pfam" id="PF13320">
    <property type="entry name" value="GH123_cat"/>
    <property type="match status" value="1"/>
</dbReference>
<dbReference type="InterPro" id="IPR053850">
    <property type="entry name" value="Glyco_hydro_123_N_2"/>
</dbReference>
<dbReference type="Pfam" id="PF22680">
    <property type="entry name" value="Glyco_hydro_123_N_2"/>
    <property type="match status" value="1"/>
</dbReference>
<dbReference type="EMBL" id="CP066776">
    <property type="protein sequence ID" value="QQL45543.1"/>
    <property type="molecule type" value="Genomic_DNA"/>
</dbReference>
<sequence length="615" mass="70365">MRIFGLLLVSWMMVAGWAVAAGSFIDPTLSLRPTAHERVNGLDQRVLQATAWRGERVNGQIVLWGADAAVQARAVASDLESTDGHRIGAGLVRLDFLKFIEMNTRDGYAADPSHVERVPDMLNGSGPVTVPAGELQPLWVGVDVPRDAEPGLYRGKVAVRYGSQRHVFGLEIEVLPLTVPAVEDWAFDVDYWMHPQATLHYYLGCKGRGQDPAGDEHMGCSELLWSDQHLAWYRPTLELLRDVGVKTITVNLVKDPWRSAYRMQREQQQTNYSYDELIKWRRKADGSFSFDFRHFEKYVRFCMELGIDREIECFSMLPWIHSQFSAVTCYDEASGQEVIHYFESWEEYDQVWTSFMEAFVPVLVKNGWFDKTRIGADERGLGNMGHVEKVLNKFKHEGKALRISAAANKTHAFDDRLYYISMHGGISKIVNDQWTDAQFAEWAQRRRAKGLKSTWYTCTGTYPGNFGNSRPAESLFIGWYSAKIGADGYLRWAVDSWNDEPTVTTDHKVFETGDTFQIYPGDRDAAVPFTRSSVRLELFRQGVVDYEKMRVLKEQFPQAREAIAELLQTIERPQRPPQIEGNSSLRYAPETERDFSAMLVRARLRLLEITRDVLR</sequence>
<evidence type="ECO:0000313" key="4">
    <source>
        <dbReference type="Proteomes" id="UP000475117"/>
    </source>
</evidence>
<protein>
    <submittedName>
        <fullName evidence="3">DUF4091 domain-containing protein</fullName>
    </submittedName>
</protein>
<evidence type="ECO:0000259" key="2">
    <source>
        <dbReference type="Pfam" id="PF22680"/>
    </source>
</evidence>